<dbReference type="EMBL" id="CM042882">
    <property type="protein sequence ID" value="KAI4381522.1"/>
    <property type="molecule type" value="Genomic_DNA"/>
</dbReference>
<sequence length="347" mass="39147">MVDGSDRDGLVIFMVPLPAQGHINQLLQLSSLIASTYPDIPIHFAAASSHNQALLRASAGTTTNNIIFHDLTAPPFPCPPPNPNSAHKFPSHLIPAFRHANIHLLDPISTLIRSLFSFARRLVVINYSLMASAIHDSFSSTNTESYTFHSISAFAIHWFIAAEDKDELLRCYTPDFLEFVRSQFEFKRQTNGVVCNTCRAVESTYIDKVENRSSWKHWPLGPFNPVKISPVRHRIPCRCMEWLDRQEPRSVLYKSFGTTTSFNRDQLRELAIGLEKSRHSFLWVLREADWADIFGEGKVSKIELPDGYEERVERSGVGIHVQKKDDASRDGLVSAGTVERAVIELMG</sequence>
<keyword evidence="2" id="KW-1185">Reference proteome</keyword>
<dbReference type="Proteomes" id="UP001057402">
    <property type="component" value="Chromosome 3"/>
</dbReference>
<name>A0ACB9RRA2_9MYRT</name>
<proteinExistence type="predicted"/>
<gene>
    <name evidence="1" type="ORF">MLD38_007587</name>
</gene>
<accession>A0ACB9RRA2</accession>
<evidence type="ECO:0000313" key="2">
    <source>
        <dbReference type="Proteomes" id="UP001057402"/>
    </source>
</evidence>
<comment type="caution">
    <text evidence="1">The sequence shown here is derived from an EMBL/GenBank/DDBJ whole genome shotgun (WGS) entry which is preliminary data.</text>
</comment>
<evidence type="ECO:0000313" key="1">
    <source>
        <dbReference type="EMBL" id="KAI4381522.1"/>
    </source>
</evidence>
<reference evidence="2" key="1">
    <citation type="journal article" date="2023" name="Front. Plant Sci.">
        <title>Chromosomal-level genome assembly of Melastoma candidum provides insights into trichome evolution.</title>
        <authorList>
            <person name="Zhong Y."/>
            <person name="Wu W."/>
            <person name="Sun C."/>
            <person name="Zou P."/>
            <person name="Liu Y."/>
            <person name="Dai S."/>
            <person name="Zhou R."/>
        </authorList>
    </citation>
    <scope>NUCLEOTIDE SEQUENCE [LARGE SCALE GENOMIC DNA]</scope>
</reference>
<organism evidence="1 2">
    <name type="scientific">Melastoma candidum</name>
    <dbReference type="NCBI Taxonomy" id="119954"/>
    <lineage>
        <taxon>Eukaryota</taxon>
        <taxon>Viridiplantae</taxon>
        <taxon>Streptophyta</taxon>
        <taxon>Embryophyta</taxon>
        <taxon>Tracheophyta</taxon>
        <taxon>Spermatophyta</taxon>
        <taxon>Magnoliopsida</taxon>
        <taxon>eudicotyledons</taxon>
        <taxon>Gunneridae</taxon>
        <taxon>Pentapetalae</taxon>
        <taxon>rosids</taxon>
        <taxon>malvids</taxon>
        <taxon>Myrtales</taxon>
        <taxon>Melastomataceae</taxon>
        <taxon>Melastomatoideae</taxon>
        <taxon>Melastomateae</taxon>
        <taxon>Melastoma</taxon>
    </lineage>
</organism>
<protein>
    <submittedName>
        <fullName evidence="1">Uncharacterized protein</fullName>
    </submittedName>
</protein>